<gene>
    <name evidence="2" type="ORF">ES674_15125</name>
</gene>
<protein>
    <submittedName>
        <fullName evidence="2">Carboxypeptidase-like regulatory domain-containing protein</fullName>
    </submittedName>
</protein>
<keyword evidence="2" id="KW-0378">Hydrolase</keyword>
<keyword evidence="2" id="KW-0121">Carboxypeptidase</keyword>
<sequence>MVSKNTFHLLHIAGLFLISSSSFSQTINGKILDDANAPIPFATIQIGEEYGVISNDEGNFTIHTSSFQPTDSVYISCMGYEKIGFQVHQFKSQKYILKDQVNELSEVYVTDRKLSIDSILYYVNANASKNYRLNNHAFKLFGRRTEYVVGKMADFEIEKSSNFRKKQLEAFNRDFDALEKSLVTNKTKQYTDMVSTLYIKDAKTAKLKVDKAVRLLDERNDQSMEKLADKGSDIVLKHLDTSKVYTVKSGWFTVSDSVSLNKKNDKVSDSINAIRFVREAAFNMVKEVNPISETLELDFLTDTRKYDYELKDLTFLDNEIVYIISFKPRRGSANYVGTMYVSNQTFAVLRADYAFYPGREGKKLNLRLILGIKFIEKNKARSVAYKKDSDGYYYPYYIKNEVDRYFYLNRPIKFIENGNRSNKVSFNFKVEGTFKERTEILTLDVTELDATRFNGIQEAKTLDYETIKQYDPALWKDYNVLEPLQERKDFKVED</sequence>
<dbReference type="EMBL" id="VSKK01000007">
    <property type="protein sequence ID" value="TYB73176.1"/>
    <property type="molecule type" value="Genomic_DNA"/>
</dbReference>
<evidence type="ECO:0000256" key="1">
    <source>
        <dbReference type="SAM" id="SignalP"/>
    </source>
</evidence>
<organism evidence="2 3">
    <name type="scientific">Bizionia myxarmorum</name>
    <dbReference type="NCBI Taxonomy" id="291186"/>
    <lineage>
        <taxon>Bacteria</taxon>
        <taxon>Pseudomonadati</taxon>
        <taxon>Bacteroidota</taxon>
        <taxon>Flavobacteriia</taxon>
        <taxon>Flavobacteriales</taxon>
        <taxon>Flavobacteriaceae</taxon>
        <taxon>Bizionia</taxon>
    </lineage>
</organism>
<dbReference type="Pfam" id="PF13715">
    <property type="entry name" value="CarbopepD_reg_2"/>
    <property type="match status" value="1"/>
</dbReference>
<dbReference type="InterPro" id="IPR008969">
    <property type="entry name" value="CarboxyPept-like_regulatory"/>
</dbReference>
<feature type="signal peptide" evidence="1">
    <location>
        <begin position="1"/>
        <end position="24"/>
    </location>
</feature>
<keyword evidence="1" id="KW-0732">Signal</keyword>
<evidence type="ECO:0000313" key="2">
    <source>
        <dbReference type="EMBL" id="TYB73176.1"/>
    </source>
</evidence>
<dbReference type="OrthoDB" id="1433475at2"/>
<dbReference type="Proteomes" id="UP000323720">
    <property type="component" value="Unassembled WGS sequence"/>
</dbReference>
<comment type="caution">
    <text evidence="2">The sequence shown here is derived from an EMBL/GenBank/DDBJ whole genome shotgun (WGS) entry which is preliminary data.</text>
</comment>
<accession>A0A5D0QWS9</accession>
<feature type="chain" id="PRO_5023029321" evidence="1">
    <location>
        <begin position="25"/>
        <end position="494"/>
    </location>
</feature>
<evidence type="ECO:0000313" key="3">
    <source>
        <dbReference type="Proteomes" id="UP000323720"/>
    </source>
</evidence>
<name>A0A5D0QWS9_9FLAO</name>
<dbReference type="AlphaFoldDB" id="A0A5D0QWS9"/>
<dbReference type="SUPFAM" id="SSF49464">
    <property type="entry name" value="Carboxypeptidase regulatory domain-like"/>
    <property type="match status" value="1"/>
</dbReference>
<keyword evidence="3" id="KW-1185">Reference proteome</keyword>
<keyword evidence="2" id="KW-0645">Protease</keyword>
<reference evidence="2 3" key="1">
    <citation type="submission" date="2019-08" db="EMBL/GenBank/DDBJ databases">
        <title>Genomes of Antarctic Bizionia species.</title>
        <authorList>
            <person name="Bowman J.P."/>
        </authorList>
    </citation>
    <scope>NUCLEOTIDE SEQUENCE [LARGE SCALE GENOMIC DNA]</scope>
    <source>
        <strain evidence="2 3">ADA-4</strain>
    </source>
</reference>
<dbReference type="GO" id="GO:0004180">
    <property type="term" value="F:carboxypeptidase activity"/>
    <property type="evidence" value="ECO:0007669"/>
    <property type="project" value="UniProtKB-KW"/>
</dbReference>
<dbReference type="RefSeq" id="WP_148405450.1">
    <property type="nucleotide sequence ID" value="NZ_VSKK01000007.1"/>
</dbReference>
<proteinExistence type="predicted"/>